<dbReference type="InterPro" id="IPR038766">
    <property type="entry name" value="Membrane_comp_ABC_pdt"/>
</dbReference>
<dbReference type="STRING" id="1223515.B842_03650"/>
<feature type="transmembrane region" description="Helical" evidence="6">
    <location>
        <begin position="305"/>
        <end position="338"/>
    </location>
</feature>
<dbReference type="GO" id="GO:0005886">
    <property type="term" value="C:plasma membrane"/>
    <property type="evidence" value="ECO:0007669"/>
    <property type="project" value="UniProtKB-SubCell"/>
</dbReference>
<gene>
    <name evidence="8" type="ORF">B842_03650</name>
</gene>
<evidence type="ECO:0000313" key="9">
    <source>
        <dbReference type="Proteomes" id="UP000031524"/>
    </source>
</evidence>
<feature type="transmembrane region" description="Helical" evidence="6">
    <location>
        <begin position="472"/>
        <end position="494"/>
    </location>
</feature>
<dbReference type="OrthoDB" id="4396764at2"/>
<feature type="transmembrane region" description="Helical" evidence="6">
    <location>
        <begin position="259"/>
        <end position="284"/>
    </location>
</feature>
<dbReference type="AlphaFoldDB" id="A0A0B5D8M4"/>
<evidence type="ECO:0000256" key="5">
    <source>
        <dbReference type="ARBA" id="ARBA00023136"/>
    </source>
</evidence>
<protein>
    <recommendedName>
        <fullName evidence="7">ABC3 transporter permease C-terminal domain-containing protein</fullName>
    </recommendedName>
</protein>
<evidence type="ECO:0000256" key="4">
    <source>
        <dbReference type="ARBA" id="ARBA00022989"/>
    </source>
</evidence>
<evidence type="ECO:0000256" key="6">
    <source>
        <dbReference type="SAM" id="Phobius"/>
    </source>
</evidence>
<keyword evidence="5 6" id="KW-0472">Membrane</keyword>
<dbReference type="EMBL" id="CP005286">
    <property type="protein sequence ID" value="AJE32583.1"/>
    <property type="molecule type" value="Genomic_DNA"/>
</dbReference>
<evidence type="ECO:0000256" key="3">
    <source>
        <dbReference type="ARBA" id="ARBA00022692"/>
    </source>
</evidence>
<dbReference type="PANTHER" id="PTHR30287">
    <property type="entry name" value="MEMBRANE COMPONENT OF PREDICTED ABC SUPERFAMILY METABOLITE UPTAKE TRANSPORTER"/>
    <property type="match status" value="1"/>
</dbReference>
<comment type="subcellular location">
    <subcellularLocation>
        <location evidence="1">Cell membrane</location>
        <topology evidence="1">Multi-pass membrane protein</topology>
    </subcellularLocation>
</comment>
<dbReference type="Pfam" id="PF02687">
    <property type="entry name" value="FtsX"/>
    <property type="match status" value="1"/>
</dbReference>
<name>A0A0B5D8M4_9CORY</name>
<feature type="domain" description="ABC3 transporter permease C-terminal" evidence="7">
    <location>
        <begin position="267"/>
        <end position="378"/>
    </location>
</feature>
<dbReference type="HOGENOM" id="CLU_332546_0_0_11"/>
<dbReference type="PANTHER" id="PTHR30287:SF2">
    <property type="entry name" value="BLL1001 PROTEIN"/>
    <property type="match status" value="1"/>
</dbReference>
<feature type="transmembrane region" description="Helical" evidence="6">
    <location>
        <begin position="827"/>
        <end position="848"/>
    </location>
</feature>
<dbReference type="Proteomes" id="UP000031524">
    <property type="component" value="Chromosome"/>
</dbReference>
<organism evidence="8 9">
    <name type="scientific">Corynebacterium humireducens NBRC 106098 = DSM 45392</name>
    <dbReference type="NCBI Taxonomy" id="1223515"/>
    <lineage>
        <taxon>Bacteria</taxon>
        <taxon>Bacillati</taxon>
        <taxon>Actinomycetota</taxon>
        <taxon>Actinomycetes</taxon>
        <taxon>Mycobacteriales</taxon>
        <taxon>Corynebacteriaceae</taxon>
        <taxon>Corynebacterium</taxon>
    </lineage>
</organism>
<proteinExistence type="predicted"/>
<dbReference type="InterPro" id="IPR003838">
    <property type="entry name" value="ABC3_permease_C"/>
</dbReference>
<evidence type="ECO:0000259" key="7">
    <source>
        <dbReference type="Pfam" id="PF02687"/>
    </source>
</evidence>
<feature type="transmembrane region" description="Helical" evidence="6">
    <location>
        <begin position="425"/>
        <end position="451"/>
    </location>
</feature>
<feature type="transmembrane region" description="Helical" evidence="6">
    <location>
        <begin position="396"/>
        <end position="419"/>
    </location>
</feature>
<accession>A0A0B5D8M4</accession>
<reference evidence="8 9" key="1">
    <citation type="submission" date="2013-04" db="EMBL/GenBank/DDBJ databases">
        <title>Complete genome sequence of Corynebacterium humireducens DSM 45392(T), isolated from a wastewater-fed microbial fuel cell.</title>
        <authorList>
            <person name="Ruckert C."/>
            <person name="Albersmeier A."/>
            <person name="Kalinowski J."/>
        </authorList>
    </citation>
    <scope>NUCLEOTIDE SEQUENCE [LARGE SCALE GENOMIC DNA]</scope>
    <source>
        <strain evidence="9">MFC-5</strain>
    </source>
</reference>
<keyword evidence="2" id="KW-1003">Cell membrane</keyword>
<keyword evidence="4 6" id="KW-1133">Transmembrane helix</keyword>
<dbReference type="RefSeq" id="WP_040085261.1">
    <property type="nucleotide sequence ID" value="NZ_BCSU01000019.1"/>
</dbReference>
<evidence type="ECO:0000313" key="8">
    <source>
        <dbReference type="EMBL" id="AJE32583.1"/>
    </source>
</evidence>
<evidence type="ECO:0000256" key="1">
    <source>
        <dbReference type="ARBA" id="ARBA00004651"/>
    </source>
</evidence>
<dbReference type="KEGG" id="chm:B842_03650"/>
<sequence>MSALLAASRPTRRDMARHPLRILAAILLIALPVLVLSWMGTSGYAEEHAAGRDPDRTRATWHGGTCVQSIDGTNGDCTPADPAEDRPIQAILEENLPEGFTSGFHGHAWGVATHGQYRSEFPLQQRPGGRVPPPGEVWLTTTTAQELRVGTGDTITFTPQNSGDPVELTVAGTMPGYTGLVAEPGLVDPATLRPDSDLGGSWSITGPGEFTWDDVLALNAVGFTVVSQDVIDNPPPVEAVDGQIQRNRLEYLTSDLDSLVVALAGVLTIGLLAVLVISPVFTIATSRMARIFALMSAQGATPRHIRLAVLTYGFVAGLVGASLGVVLGVGAAAVSWFLRYPGWDFPVPWLQLLALWAVAVAGSTVASLLPAWVASRASISAGVQGASPDRLLRWRPWMAAGPLGLLHLTVIMAVLWVFAEPATRYFWSTLPALALVLLLAASAPALVWGLGRLGRGAPLPLRLALRDAGRQSMRSVPALAAIMAVLAIAVGIYADQSASQARDRALHDSVYQGQSVLLTPAFADGAAPDPAAVEDVVATVQAETGTAERIDLRGVRFLPESTHHEIDYGTDIRAWDRRDHVAGVLEWAPVSLLEASPEILDLLRLDDADRTRALTALSTPGILVPVDAEQTELPVREVAWDDVGEEVIVLSETVLPTVPVLPELTQMALITPAGLAETGAPVDYVGTVLVPEERLTWGQQQDLRRRVADETVGISVRVSPAQWLADWWPAAFAGILGTGVVVVVTLVMALSWQGSRRQFALLDAVGAHPSLPSRVSGAFAAVLALAGSTVGVFFGYLAALLLTSRTRVLESGVVLETGTVGHLVPDWRILLILLVVTPFVAWVIGRLVHRRVGEPEYRET</sequence>
<keyword evidence="9" id="KW-1185">Reference proteome</keyword>
<keyword evidence="3 6" id="KW-0812">Transmembrane</keyword>
<feature type="transmembrane region" description="Helical" evidence="6">
    <location>
        <begin position="778"/>
        <end position="802"/>
    </location>
</feature>
<feature type="transmembrane region" description="Helical" evidence="6">
    <location>
        <begin position="727"/>
        <end position="750"/>
    </location>
</feature>
<evidence type="ECO:0000256" key="2">
    <source>
        <dbReference type="ARBA" id="ARBA00022475"/>
    </source>
</evidence>
<feature type="transmembrane region" description="Helical" evidence="6">
    <location>
        <begin position="350"/>
        <end position="375"/>
    </location>
</feature>